<accession>A0A316VRW4</accession>
<keyword evidence="8" id="KW-1185">Reference proteome</keyword>
<dbReference type="RefSeq" id="XP_025366081.1">
    <property type="nucleotide sequence ID" value="XM_025517500.1"/>
</dbReference>
<reference evidence="7 8" key="1">
    <citation type="journal article" date="2018" name="Mol. Biol. Evol.">
        <title>Broad Genomic Sampling Reveals a Smut Pathogenic Ancestry of the Fungal Clade Ustilaginomycotina.</title>
        <authorList>
            <person name="Kijpornyongpan T."/>
            <person name="Mondo S.J."/>
            <person name="Barry K."/>
            <person name="Sandor L."/>
            <person name="Lee J."/>
            <person name="Lipzen A."/>
            <person name="Pangilinan J."/>
            <person name="LaButti K."/>
            <person name="Hainaut M."/>
            <person name="Henrissat B."/>
            <person name="Grigoriev I.V."/>
            <person name="Spatafora J.W."/>
            <person name="Aime M.C."/>
        </authorList>
    </citation>
    <scope>NUCLEOTIDE SEQUENCE [LARGE SCALE GENOMIC DNA]</scope>
    <source>
        <strain evidence="7 8">MCA 4658</strain>
    </source>
</reference>
<comment type="similarity">
    <text evidence="5">Belongs to the fungal hydrophobin family.</text>
</comment>
<evidence type="ECO:0000256" key="2">
    <source>
        <dbReference type="ARBA" id="ARBA00022512"/>
    </source>
</evidence>
<keyword evidence="3 5" id="KW-0964">Secreted</keyword>
<evidence type="ECO:0000256" key="4">
    <source>
        <dbReference type="ARBA" id="ARBA00023157"/>
    </source>
</evidence>
<dbReference type="InParanoid" id="A0A316VRW4"/>
<dbReference type="Proteomes" id="UP000245783">
    <property type="component" value="Unassembled WGS sequence"/>
</dbReference>
<dbReference type="InterPro" id="IPR001338">
    <property type="entry name" value="Class_I_Hydrophobin"/>
</dbReference>
<keyword evidence="4 5" id="KW-1015">Disulfide bond</keyword>
<keyword evidence="2 5" id="KW-0134">Cell wall</keyword>
<evidence type="ECO:0000256" key="3">
    <source>
        <dbReference type="ARBA" id="ARBA00022525"/>
    </source>
</evidence>
<name>A0A316VRW4_9BASI</name>
<dbReference type="OrthoDB" id="4225815at2759"/>
<evidence type="ECO:0000256" key="6">
    <source>
        <dbReference type="SAM" id="MobiDB-lite"/>
    </source>
</evidence>
<dbReference type="Pfam" id="PF01185">
    <property type="entry name" value="Hydrophobin"/>
    <property type="match status" value="1"/>
</dbReference>
<feature type="chain" id="PRO_5016191587" description="Hydrophobin" evidence="5">
    <location>
        <begin position="25"/>
        <end position="251"/>
    </location>
</feature>
<gene>
    <name evidence="7" type="ORF">IE81DRAFT_63826</name>
</gene>
<feature type="region of interest" description="Disordered" evidence="6">
    <location>
        <begin position="125"/>
        <end position="158"/>
    </location>
</feature>
<evidence type="ECO:0000313" key="8">
    <source>
        <dbReference type="Proteomes" id="UP000245783"/>
    </source>
</evidence>
<dbReference type="GeneID" id="37039370"/>
<dbReference type="GO" id="GO:0009277">
    <property type="term" value="C:fungal-type cell wall"/>
    <property type="evidence" value="ECO:0007669"/>
    <property type="project" value="InterPro"/>
</dbReference>
<comment type="subcellular location">
    <subcellularLocation>
        <location evidence="1 5">Secreted</location>
        <location evidence="1 5">Cell wall</location>
    </subcellularLocation>
</comment>
<feature type="signal peptide" evidence="5">
    <location>
        <begin position="1"/>
        <end position="24"/>
    </location>
</feature>
<protein>
    <recommendedName>
        <fullName evidence="5">Hydrophobin</fullName>
    </recommendedName>
</protein>
<evidence type="ECO:0000256" key="5">
    <source>
        <dbReference type="RuleBase" id="RU365009"/>
    </source>
</evidence>
<keyword evidence="5" id="KW-0732">Signal</keyword>
<evidence type="ECO:0000256" key="1">
    <source>
        <dbReference type="ARBA" id="ARBA00004191"/>
    </source>
</evidence>
<organism evidence="7 8">
    <name type="scientific">Ceraceosorus guamensis</name>
    <dbReference type="NCBI Taxonomy" id="1522189"/>
    <lineage>
        <taxon>Eukaryota</taxon>
        <taxon>Fungi</taxon>
        <taxon>Dikarya</taxon>
        <taxon>Basidiomycota</taxon>
        <taxon>Ustilaginomycotina</taxon>
        <taxon>Exobasidiomycetes</taxon>
        <taxon>Ceraceosorales</taxon>
        <taxon>Ceraceosoraceae</taxon>
        <taxon>Ceraceosorus</taxon>
    </lineage>
</organism>
<dbReference type="EMBL" id="KZ819516">
    <property type="protein sequence ID" value="PWN38921.1"/>
    <property type="molecule type" value="Genomic_DNA"/>
</dbReference>
<proteinExistence type="inferred from homology"/>
<evidence type="ECO:0000313" key="7">
    <source>
        <dbReference type="EMBL" id="PWN38921.1"/>
    </source>
</evidence>
<dbReference type="GO" id="GO:0005199">
    <property type="term" value="F:structural constituent of cell wall"/>
    <property type="evidence" value="ECO:0007669"/>
    <property type="project" value="InterPro"/>
</dbReference>
<sequence length="251" mass="25493">MQLLRLSPLIVAAALAVATSPAEAQGNPITSITNVASIPQAALNYIADQTGINLLAQKVHSDAEAVDGAVRGAMPKEVKSGAKRLQKLPGRLQKKGGDAKSQVESFGKEANSRITNLVKDAQKDLTGKQKAVAAEPNPEPRPATNVAAAQPNGNGGNSGSGDIIQASGPCSQGKAQCCDQTLSGDKADTLISALGVQQVLGDVGINCVNLPINVIGGAASLTNTCKNTPVCCQNVTQNGLINLGCSALPIN</sequence>
<dbReference type="CDD" id="cd23507">
    <property type="entry name" value="hydrophobin_I"/>
    <property type="match status" value="1"/>
</dbReference>
<dbReference type="AlphaFoldDB" id="A0A316VRW4"/>
<dbReference type="SMART" id="SM00075">
    <property type="entry name" value="HYDRO"/>
    <property type="match status" value="1"/>
</dbReference>